<dbReference type="Gene3D" id="3.40.50.12780">
    <property type="entry name" value="N-terminal domain of ligase-like"/>
    <property type="match status" value="2"/>
</dbReference>
<organism evidence="3 4">
    <name type="scientific">Nadsonia fulvescens var. elongata DSM 6958</name>
    <dbReference type="NCBI Taxonomy" id="857566"/>
    <lineage>
        <taxon>Eukaryota</taxon>
        <taxon>Fungi</taxon>
        <taxon>Dikarya</taxon>
        <taxon>Ascomycota</taxon>
        <taxon>Saccharomycotina</taxon>
        <taxon>Dipodascomycetes</taxon>
        <taxon>Dipodascales</taxon>
        <taxon>Dipodascales incertae sedis</taxon>
        <taxon>Nadsonia</taxon>
    </lineage>
</organism>
<dbReference type="Gene3D" id="3.30.300.30">
    <property type="match status" value="1"/>
</dbReference>
<dbReference type="PANTHER" id="PTHR22754">
    <property type="entry name" value="DISCO-INTERACTING PROTEIN 2 DIP2 -RELATED"/>
    <property type="match status" value="1"/>
</dbReference>
<dbReference type="InterPro" id="IPR000873">
    <property type="entry name" value="AMP-dep_synth/lig_dom"/>
</dbReference>
<dbReference type="OrthoDB" id="69964at2759"/>
<protein>
    <submittedName>
        <fullName evidence="3">Acetyl-CoA synthetase-like protein</fullName>
    </submittedName>
</protein>
<dbReference type="Pfam" id="PF06464">
    <property type="entry name" value="DMAP_binding"/>
    <property type="match status" value="1"/>
</dbReference>
<accession>A0A1E3PHP9</accession>
<name>A0A1E3PHP9_9ASCO</name>
<dbReference type="PANTHER" id="PTHR22754:SF32">
    <property type="entry name" value="DISCO-INTERACTING PROTEIN 2"/>
    <property type="match status" value="1"/>
</dbReference>
<dbReference type="EMBL" id="KV454410">
    <property type="protein sequence ID" value="ODQ64929.1"/>
    <property type="molecule type" value="Genomic_DNA"/>
</dbReference>
<keyword evidence="4" id="KW-1185">Reference proteome</keyword>
<feature type="domain" description="DMAP1-binding" evidence="2">
    <location>
        <begin position="5"/>
        <end position="123"/>
    </location>
</feature>
<dbReference type="Pfam" id="PF24919">
    <property type="entry name" value="Mug62"/>
    <property type="match status" value="1"/>
</dbReference>
<feature type="compositionally biased region" description="Low complexity" evidence="1">
    <location>
        <begin position="1544"/>
        <end position="1568"/>
    </location>
</feature>
<evidence type="ECO:0000313" key="4">
    <source>
        <dbReference type="Proteomes" id="UP000095009"/>
    </source>
</evidence>
<dbReference type="InterPro" id="IPR056881">
    <property type="entry name" value="Mug62_dom"/>
</dbReference>
<feature type="compositionally biased region" description="Polar residues" evidence="1">
    <location>
        <begin position="84"/>
        <end position="95"/>
    </location>
</feature>
<feature type="region of interest" description="Disordered" evidence="1">
    <location>
        <begin position="1539"/>
        <end position="1568"/>
    </location>
</feature>
<dbReference type="InterPro" id="IPR042099">
    <property type="entry name" value="ANL_N_sf"/>
</dbReference>
<evidence type="ECO:0000259" key="2">
    <source>
        <dbReference type="PROSITE" id="PS51912"/>
    </source>
</evidence>
<dbReference type="SUPFAM" id="SSF56801">
    <property type="entry name" value="Acetyl-CoA synthetase-like"/>
    <property type="match status" value="2"/>
</dbReference>
<dbReference type="InterPro" id="IPR045851">
    <property type="entry name" value="AMP-bd_C_sf"/>
</dbReference>
<dbReference type="Pfam" id="PF23024">
    <property type="entry name" value="AMP-dom_DIP2-like"/>
    <property type="match status" value="1"/>
</dbReference>
<dbReference type="SMART" id="SM01137">
    <property type="entry name" value="DMAP_binding"/>
    <property type="match status" value="1"/>
</dbReference>
<dbReference type="PROSITE" id="PS51912">
    <property type="entry name" value="DMAP1_BIND"/>
    <property type="match status" value="1"/>
</dbReference>
<dbReference type="STRING" id="857566.A0A1E3PHP9"/>
<feature type="region of interest" description="Disordered" evidence="1">
    <location>
        <begin position="73"/>
        <end position="95"/>
    </location>
</feature>
<dbReference type="Pfam" id="PF00501">
    <property type="entry name" value="AMP-binding"/>
    <property type="match status" value="2"/>
</dbReference>
<dbReference type="InterPro" id="IPR010506">
    <property type="entry name" value="DMAP1-bd"/>
</dbReference>
<reference evidence="3 4" key="1">
    <citation type="journal article" date="2016" name="Proc. Natl. Acad. Sci. U.S.A.">
        <title>Comparative genomics of biotechnologically important yeasts.</title>
        <authorList>
            <person name="Riley R."/>
            <person name="Haridas S."/>
            <person name="Wolfe K.H."/>
            <person name="Lopes M.R."/>
            <person name="Hittinger C.T."/>
            <person name="Goeker M."/>
            <person name="Salamov A.A."/>
            <person name="Wisecaver J.H."/>
            <person name="Long T.M."/>
            <person name="Calvey C.H."/>
            <person name="Aerts A.L."/>
            <person name="Barry K.W."/>
            <person name="Choi C."/>
            <person name="Clum A."/>
            <person name="Coughlan A.Y."/>
            <person name="Deshpande S."/>
            <person name="Douglass A.P."/>
            <person name="Hanson S.J."/>
            <person name="Klenk H.-P."/>
            <person name="LaButti K.M."/>
            <person name="Lapidus A."/>
            <person name="Lindquist E.A."/>
            <person name="Lipzen A.M."/>
            <person name="Meier-Kolthoff J.P."/>
            <person name="Ohm R.A."/>
            <person name="Otillar R.P."/>
            <person name="Pangilinan J.L."/>
            <person name="Peng Y."/>
            <person name="Rokas A."/>
            <person name="Rosa C.A."/>
            <person name="Scheuner C."/>
            <person name="Sibirny A.A."/>
            <person name="Slot J.C."/>
            <person name="Stielow J.B."/>
            <person name="Sun H."/>
            <person name="Kurtzman C.P."/>
            <person name="Blackwell M."/>
            <person name="Grigoriev I.V."/>
            <person name="Jeffries T.W."/>
        </authorList>
    </citation>
    <scope>NUCLEOTIDE SEQUENCE [LARGE SCALE GENOMIC DNA]</scope>
    <source>
        <strain evidence="3 4">DSM 6958</strain>
    </source>
</reference>
<evidence type="ECO:0000256" key="1">
    <source>
        <dbReference type="SAM" id="MobiDB-lite"/>
    </source>
</evidence>
<gene>
    <name evidence="3" type="ORF">NADFUDRAFT_51527</name>
</gene>
<dbReference type="Proteomes" id="UP000095009">
    <property type="component" value="Unassembled WGS sequence"/>
</dbReference>
<dbReference type="GO" id="GO:0005829">
    <property type="term" value="C:cytosol"/>
    <property type="evidence" value="ECO:0007669"/>
    <property type="project" value="TreeGrafter"/>
</dbReference>
<dbReference type="InterPro" id="IPR025110">
    <property type="entry name" value="AMP-bd_C"/>
</dbReference>
<evidence type="ECO:0000313" key="3">
    <source>
        <dbReference type="EMBL" id="ODQ64929.1"/>
    </source>
</evidence>
<proteinExistence type="predicted"/>
<sequence length="1568" mass="173738">MDLSIPAGLPDSIRQQLLELKNDYDEGDITEKGYIKKRDRVLNNYLVSNGNSSTNSSVNATIISAPTATNMSANGSGSGSGSSTPSLPFSQQFQGVSNQINRSPVPSIYSNDLTMPALPMTDSYSLYANSIEDISSTNNYIPPYQFQPTLPATVNESADKQEVLQMPLEPREIPEISIDPQNSAVSVSKFDNLPSILRHRGKSTLVSSRTSALIVLDNKGKEVATIIWEKLYLKAEKVAQLIRDKSSVYRGDRVVLLYQENEVVEFAVAILGCFLAGVVAVPISPNLSFRDILFIFNNTQAHLALTTDNDLKALQRSILVHKYQWPKGVEWWKTNEFGSYHPPSKKADAPALQVPDLAYIEFAKSPVGDLRGVVISHKTIIHQMTCLRAILNSRDSHIKTPKSSLRAGPKNIFLSNLDPRQSIGLILGLFYTVYTGDTLVWTPQSSLAVPGLYAHVISRYHVSSILSDYPGLKQVTYNYQSYPHLTRNFSKKLQVDFSSLKWCLIDALTVDTEFQEILADRWLKPLGNKNSREVIAPLLTLSEHGGMVISMRDWLGGQERLGSEVSLGNDGNYDGDDDCSDPFKISTVVLNKESLSTNDIDIIDSSPSVEDSRLGISAGAFGYPLPDATLAVVNPETNILSPRLVVGEIWIDSPCLSGGFWGLGAETDTVFHARCLSSDGPLDMEFLRTGLLGFTYKGKVYILGLYEDRLRQRIDVPTAIGKPLQQATQLYRYHYTSHLVNTVMRSVPSAFDCSAFDIFVNGEHLPVAILESSLATPKQVGNNSNLPKQVDKNALNEMAKKCIDVLFEIHKVKIYCCLITAPGTLPRIVKNGRYEIGNMLSKKKFDLGNIPAVFVKFGIIGSVRNIPVGQDEEGGIWSPMVSRMRTESLSNNDKQYSGVDLRDVVIDDRTAAPLSDFESIAHVLQWRTKYQAEELAYNTIDSKGKEGKGLSWKKFDQKIAVVANYLKVKIRVKPGDHVILLYTHSEEFVCAVYACFLTGVIAIPVSPIDSNRLYEDVPAYISIVKDYRVKAILVNADIETSMKNKLIHNHLKQSAAIARIDLPHLYNTAKLKATNASCSDLRLTVRKDWIQPDQTVLVWLYWTADHRRIAIKITHKTILGMCKVQKETCQMVGTKPIVGCVRSVSGIGFLYSCLLGVYLGASTYLVSPVFYATNPLCLFLTLSRYKVKDTYSTPQMMDYAGSSMKPKGFSLANTKNLMITFEGRPRTDICKRNRILFAPTGLESTAINTVYSHVLNPMITSRSYMCLEPIDIWLDPIALRQGYVSLVNPENYSNALHLHDSGMVPVSTQVAIVNPETCALCKVGEYGEIWVWSEANASGFYDSANPKSLADEFDLERLSGNIIDGNPDIKYIRTGDLGFLHNVSKVIGNGESQMMEFQTLFVLGNIGDTFEAFGLNHFPIDIENSVQKCHKNITNGGCAIFQAGGFIIMVVEVENSTSLASLVPIIVNTVLDEHQLALNIVAFVAKGDLPRSRLNEKQRGKTLALWVTKKLKIIEKFGVAEDEKALLKFINQHASRRSFDHSDSLMGSSSFGSESHSRMRSINSISSS</sequence>